<dbReference type="EMBL" id="DVMQ01000016">
    <property type="protein sequence ID" value="HIU24275.1"/>
    <property type="molecule type" value="Genomic_DNA"/>
</dbReference>
<evidence type="ECO:0008006" key="4">
    <source>
        <dbReference type="Google" id="ProtNLM"/>
    </source>
</evidence>
<evidence type="ECO:0000313" key="2">
    <source>
        <dbReference type="EMBL" id="HIU24275.1"/>
    </source>
</evidence>
<dbReference type="PANTHER" id="PTHR43358">
    <property type="entry name" value="ALPHA/BETA-HYDROLASE"/>
    <property type="match status" value="1"/>
</dbReference>
<reference evidence="2" key="2">
    <citation type="journal article" date="2021" name="PeerJ">
        <title>Extensive microbial diversity within the chicken gut microbiome revealed by metagenomics and culture.</title>
        <authorList>
            <person name="Gilroy R."/>
            <person name="Ravi A."/>
            <person name="Getino M."/>
            <person name="Pursley I."/>
            <person name="Horton D.L."/>
            <person name="Alikhan N.F."/>
            <person name="Baker D."/>
            <person name="Gharbi K."/>
            <person name="Hall N."/>
            <person name="Watson M."/>
            <person name="Adriaenssens E.M."/>
            <person name="Foster-Nyarko E."/>
            <person name="Jarju S."/>
            <person name="Secka A."/>
            <person name="Antonio M."/>
            <person name="Oren A."/>
            <person name="Chaudhuri R.R."/>
            <person name="La Ragione R."/>
            <person name="Hildebrand F."/>
            <person name="Pallen M.J."/>
        </authorList>
    </citation>
    <scope>NUCLEOTIDE SEQUENCE</scope>
    <source>
        <strain evidence="2">ChiHjej12B11-29160</strain>
    </source>
</reference>
<dbReference type="AlphaFoldDB" id="A0A9D1L4X5"/>
<dbReference type="Proteomes" id="UP000824078">
    <property type="component" value="Unassembled WGS sequence"/>
</dbReference>
<keyword evidence="1" id="KW-0472">Membrane</keyword>
<dbReference type="InterPro" id="IPR029058">
    <property type="entry name" value="AB_hydrolase_fold"/>
</dbReference>
<gene>
    <name evidence="2" type="ORF">IAD17_05080</name>
</gene>
<sequence>MAAQDNEITSRRITVFPQEPDRTGKHAEVVDASPLIYLVLGGISLLLASAIGFFPMHNAAAGILFLGIFLIAFVSLVLLGRYWALRLFSKSQRVPDPAQHAKPLASDASEDEKIAAHIAAMGSFLANPQDACRCDHVGALEDAWASTIETNRQNEVDATWKWLLECPDYEEINATSDDDLMLVGHILRANPTSKNWLIFAHDYDGTWLEGMLYARHWAEWGFNLLFIEQRACGASEGRLMGAGWKERRDIVAWTHALIETEGSDIRIVLAGHAMGAAAIAGAVGEADLPEQVFVGVCDSAYTDIWNVLIPLLRVDGALVHPTLDVTSLVLRNMKEGTNLLSVRPLNGVKRSHVPLLFLHGERDVAIPPYMALDFNFEAAGAASGENHQLVTFPHAGHLLCSLSDPELYFSTIHDFVMPYVDGLRIAEYIEPVLEREPILGGRIPDADNPILK</sequence>
<dbReference type="SUPFAM" id="SSF53474">
    <property type="entry name" value="alpha/beta-Hydrolases"/>
    <property type="match status" value="1"/>
</dbReference>
<dbReference type="InterPro" id="IPR052920">
    <property type="entry name" value="DNA-binding_regulatory"/>
</dbReference>
<keyword evidence="1" id="KW-0812">Transmembrane</keyword>
<name>A0A9D1L4X5_9ACTN</name>
<dbReference type="PANTHER" id="PTHR43358:SF4">
    <property type="entry name" value="ALPHA_BETA HYDROLASE FOLD-1 DOMAIN-CONTAINING PROTEIN"/>
    <property type="match status" value="1"/>
</dbReference>
<keyword evidence="1" id="KW-1133">Transmembrane helix</keyword>
<feature type="transmembrane region" description="Helical" evidence="1">
    <location>
        <begin position="35"/>
        <end position="54"/>
    </location>
</feature>
<organism evidence="2 3">
    <name type="scientific">Candidatus Coprovicinus avistercoris</name>
    <dbReference type="NCBI Taxonomy" id="2840754"/>
    <lineage>
        <taxon>Bacteria</taxon>
        <taxon>Bacillati</taxon>
        <taxon>Actinomycetota</taxon>
        <taxon>Coriobacteriia</taxon>
        <taxon>Coriobacteriales</taxon>
        <taxon>Coriobacteriaceae</taxon>
        <taxon>Coriobacteriaceae incertae sedis</taxon>
        <taxon>Candidatus Coprovicinus</taxon>
    </lineage>
</organism>
<accession>A0A9D1L4X5</accession>
<protein>
    <recommendedName>
        <fullName evidence="4">Alpha/beta hydrolase</fullName>
    </recommendedName>
</protein>
<feature type="transmembrane region" description="Helical" evidence="1">
    <location>
        <begin position="60"/>
        <end position="84"/>
    </location>
</feature>
<comment type="caution">
    <text evidence="2">The sequence shown here is derived from an EMBL/GenBank/DDBJ whole genome shotgun (WGS) entry which is preliminary data.</text>
</comment>
<evidence type="ECO:0000313" key="3">
    <source>
        <dbReference type="Proteomes" id="UP000824078"/>
    </source>
</evidence>
<proteinExistence type="predicted"/>
<evidence type="ECO:0000256" key="1">
    <source>
        <dbReference type="SAM" id="Phobius"/>
    </source>
</evidence>
<reference evidence="2" key="1">
    <citation type="submission" date="2020-10" db="EMBL/GenBank/DDBJ databases">
        <authorList>
            <person name="Gilroy R."/>
        </authorList>
    </citation>
    <scope>NUCLEOTIDE SEQUENCE</scope>
    <source>
        <strain evidence="2">ChiHjej12B11-29160</strain>
    </source>
</reference>
<dbReference type="Gene3D" id="3.40.50.1820">
    <property type="entry name" value="alpha/beta hydrolase"/>
    <property type="match status" value="1"/>
</dbReference>